<dbReference type="CDD" id="cd03225">
    <property type="entry name" value="ABC_cobalt_CbiO_domain1"/>
    <property type="match status" value="1"/>
</dbReference>
<dbReference type="NCBIfam" id="NF010156">
    <property type="entry name" value="PRK13635.1"/>
    <property type="match status" value="1"/>
</dbReference>
<organism evidence="10 11">
    <name type="scientific">Listeria monocytogenes</name>
    <dbReference type="NCBI Taxonomy" id="1639"/>
    <lineage>
        <taxon>Bacteria</taxon>
        <taxon>Bacillati</taxon>
        <taxon>Bacillota</taxon>
        <taxon>Bacilli</taxon>
        <taxon>Bacillales</taxon>
        <taxon>Listeriaceae</taxon>
        <taxon>Listeria</taxon>
    </lineage>
</organism>
<comment type="similarity">
    <text evidence="2">Belongs to the ABC transporter superfamily.</text>
</comment>
<keyword evidence="5" id="KW-0547">Nucleotide-binding</keyword>
<reference evidence="10 11" key="1">
    <citation type="journal article" date="2018" name="BMC Genomics">
        <title>Genes significantly associated with lineage II food isolates of Listeria monocytogenes.</title>
        <authorList>
            <person name="Pirone-Davies C."/>
            <person name="Chen Y."/>
            <person name="Pightling A."/>
            <person name="Ryan G."/>
            <person name="Wang Y."/>
            <person name="Yao K."/>
            <person name="Hoffmann M."/>
            <person name="Allard M.W."/>
        </authorList>
    </citation>
    <scope>NUCLEOTIDE SEQUENCE [LARGE SCALE GENOMIC DNA]</scope>
    <source>
        <strain evidence="10 11">CFSAN028761</strain>
    </source>
</reference>
<dbReference type="NCBIfam" id="NF010167">
    <property type="entry name" value="PRK13648.1"/>
    <property type="match status" value="1"/>
</dbReference>
<evidence type="ECO:0000256" key="6">
    <source>
        <dbReference type="ARBA" id="ARBA00022840"/>
    </source>
</evidence>
<dbReference type="InterPro" id="IPR050095">
    <property type="entry name" value="ECF_ABC_transporter_ATP-bd"/>
</dbReference>
<evidence type="ECO:0000313" key="11">
    <source>
        <dbReference type="Proteomes" id="UP000280270"/>
    </source>
</evidence>
<dbReference type="GO" id="GO:0016887">
    <property type="term" value="F:ATP hydrolysis activity"/>
    <property type="evidence" value="ECO:0007669"/>
    <property type="project" value="InterPro"/>
</dbReference>
<dbReference type="InterPro" id="IPR027417">
    <property type="entry name" value="P-loop_NTPase"/>
</dbReference>
<evidence type="ECO:0000256" key="1">
    <source>
        <dbReference type="ARBA" id="ARBA00004202"/>
    </source>
</evidence>
<proteinExistence type="inferred from homology"/>
<dbReference type="AlphaFoldDB" id="A0AB37NUA7"/>
<dbReference type="NCBIfam" id="TIGR04520">
    <property type="entry name" value="ECF_ATPase_1"/>
    <property type="match status" value="1"/>
</dbReference>
<dbReference type="PROSITE" id="PS00211">
    <property type="entry name" value="ABC_TRANSPORTER_1"/>
    <property type="match status" value="1"/>
</dbReference>
<name>A0AB37NUA7_LISMN</name>
<dbReference type="InterPro" id="IPR017871">
    <property type="entry name" value="ABC_transporter-like_CS"/>
</dbReference>
<dbReference type="GO" id="GO:0043190">
    <property type="term" value="C:ATP-binding cassette (ABC) transporter complex"/>
    <property type="evidence" value="ECO:0007669"/>
    <property type="project" value="TreeGrafter"/>
</dbReference>
<evidence type="ECO:0000256" key="7">
    <source>
        <dbReference type="ARBA" id="ARBA00022967"/>
    </source>
</evidence>
<dbReference type="Proteomes" id="UP000280270">
    <property type="component" value="Unassembled WGS sequence"/>
</dbReference>
<dbReference type="InterPro" id="IPR003439">
    <property type="entry name" value="ABC_transporter-like_ATP-bd"/>
</dbReference>
<dbReference type="GO" id="GO:0015087">
    <property type="term" value="F:cobalt ion transmembrane transporter activity"/>
    <property type="evidence" value="ECO:0007669"/>
    <property type="project" value="UniProtKB-ARBA"/>
</dbReference>
<evidence type="ECO:0000256" key="2">
    <source>
        <dbReference type="ARBA" id="ARBA00005417"/>
    </source>
</evidence>
<dbReference type="InterPro" id="IPR030947">
    <property type="entry name" value="EcfA_1"/>
</dbReference>
<dbReference type="SMART" id="SM00382">
    <property type="entry name" value="AAA"/>
    <property type="match status" value="1"/>
</dbReference>
<dbReference type="PROSITE" id="PS50893">
    <property type="entry name" value="ABC_TRANSPORTER_2"/>
    <property type="match status" value="1"/>
</dbReference>
<sequence length="297" mass="32961">MDVYTIINNEWSKSEVLSVAESFVRLEHVFYKYEDTEKYAVKDVSISAQKGEWVALVGHNGSGKSTIAKLLNGLLFPEDGLIKIGHFVLSEKNIWEIRRQVGMVFQNPDNQFVGATVQDDVAFGLENHGVPHDTMVERVESALNEVGMQSYALHEPARLSGGQKQRVAIAGVLALQPDVIILDEATSMLDPRGRAEVMETIRIMREQEDITVISITHDLDEVLFADRVIVMNKGEIHSEGTPKEIFQQADAMREIGLGVPFIIELQEKLAAGGFETGSTVLSEGALLDQLWKLNSNN</sequence>
<dbReference type="PANTHER" id="PTHR43553:SF24">
    <property type="entry name" value="ENERGY-COUPLING FACTOR TRANSPORTER ATP-BINDING PROTEIN ECFA1"/>
    <property type="match status" value="1"/>
</dbReference>
<dbReference type="Pfam" id="PF00005">
    <property type="entry name" value="ABC_tran"/>
    <property type="match status" value="1"/>
</dbReference>
<evidence type="ECO:0000259" key="9">
    <source>
        <dbReference type="PROSITE" id="PS50893"/>
    </source>
</evidence>
<keyword evidence="4" id="KW-1003">Cell membrane</keyword>
<dbReference type="PANTHER" id="PTHR43553">
    <property type="entry name" value="HEAVY METAL TRANSPORTER"/>
    <property type="match status" value="1"/>
</dbReference>
<keyword evidence="3" id="KW-0813">Transport</keyword>
<feature type="domain" description="ABC transporter" evidence="9">
    <location>
        <begin position="24"/>
        <end position="258"/>
    </location>
</feature>
<evidence type="ECO:0000313" key="10">
    <source>
        <dbReference type="EMBL" id="RKC03766.1"/>
    </source>
</evidence>
<keyword evidence="6 10" id="KW-0067">ATP-binding</keyword>
<comment type="subcellular location">
    <subcellularLocation>
        <location evidence="1">Cell membrane</location>
        <topology evidence="1">Peripheral membrane protein</topology>
    </subcellularLocation>
</comment>
<dbReference type="InterPro" id="IPR015856">
    <property type="entry name" value="ABC_transpr_CbiO/EcfA_su"/>
</dbReference>
<keyword evidence="7" id="KW-1278">Translocase</keyword>
<dbReference type="InterPro" id="IPR003593">
    <property type="entry name" value="AAA+_ATPase"/>
</dbReference>
<dbReference type="GO" id="GO:0042626">
    <property type="term" value="F:ATPase-coupled transmembrane transporter activity"/>
    <property type="evidence" value="ECO:0007669"/>
    <property type="project" value="TreeGrafter"/>
</dbReference>
<keyword evidence="10" id="KW-0378">Hydrolase</keyword>
<evidence type="ECO:0000256" key="8">
    <source>
        <dbReference type="ARBA" id="ARBA00023136"/>
    </source>
</evidence>
<accession>A0AB37NUA7</accession>
<evidence type="ECO:0000256" key="5">
    <source>
        <dbReference type="ARBA" id="ARBA00022741"/>
    </source>
</evidence>
<dbReference type="Gene3D" id="3.40.50.300">
    <property type="entry name" value="P-loop containing nucleotide triphosphate hydrolases"/>
    <property type="match status" value="1"/>
</dbReference>
<dbReference type="GO" id="GO:0005524">
    <property type="term" value="F:ATP binding"/>
    <property type="evidence" value="ECO:0007669"/>
    <property type="project" value="UniProtKB-KW"/>
</dbReference>
<keyword evidence="8" id="KW-0472">Membrane</keyword>
<evidence type="ECO:0000256" key="4">
    <source>
        <dbReference type="ARBA" id="ARBA00022475"/>
    </source>
</evidence>
<gene>
    <name evidence="10" type="primary">ecfA1</name>
    <name evidence="10" type="ORF">AE233_00983</name>
</gene>
<dbReference type="SUPFAM" id="SSF52540">
    <property type="entry name" value="P-loop containing nucleoside triphosphate hydrolases"/>
    <property type="match status" value="1"/>
</dbReference>
<dbReference type="FunFam" id="3.40.50.300:FF:000224">
    <property type="entry name" value="Energy-coupling factor transporter ATP-binding protein EcfA"/>
    <property type="match status" value="1"/>
</dbReference>
<dbReference type="EMBL" id="QUQA01000009">
    <property type="protein sequence ID" value="RKC03766.1"/>
    <property type="molecule type" value="Genomic_DNA"/>
</dbReference>
<dbReference type="EC" id="3.6.3.-" evidence="10"/>
<evidence type="ECO:0000256" key="3">
    <source>
        <dbReference type="ARBA" id="ARBA00022448"/>
    </source>
</evidence>
<comment type="caution">
    <text evidence="10">The sequence shown here is derived from an EMBL/GenBank/DDBJ whole genome shotgun (WGS) entry which is preliminary data.</text>
</comment>
<protein>
    <submittedName>
        <fullName evidence="10">Energy-coupling factor transporter ATP-binding protein EcfA1</fullName>
        <ecNumber evidence="10">3.6.3.-</ecNumber>
    </submittedName>
</protein>